<feature type="signal peptide" evidence="1">
    <location>
        <begin position="1"/>
        <end position="19"/>
    </location>
</feature>
<gene>
    <name evidence="3" type="ORF">J2Z64_002079</name>
</gene>
<organism evidence="3 4">
    <name type="scientific">Oceanobacillus polygoni</name>
    <dbReference type="NCBI Taxonomy" id="1235259"/>
    <lineage>
        <taxon>Bacteria</taxon>
        <taxon>Bacillati</taxon>
        <taxon>Bacillota</taxon>
        <taxon>Bacilli</taxon>
        <taxon>Bacillales</taxon>
        <taxon>Bacillaceae</taxon>
        <taxon>Oceanobacillus</taxon>
    </lineage>
</organism>
<dbReference type="EMBL" id="JAGGMB010000005">
    <property type="protein sequence ID" value="MBP2077824.1"/>
    <property type="molecule type" value="Genomic_DNA"/>
</dbReference>
<name>A0A9X0YSF5_9BACI</name>
<keyword evidence="4" id="KW-1185">Reference proteome</keyword>
<dbReference type="PROSITE" id="PS51257">
    <property type="entry name" value="PROKAR_LIPOPROTEIN"/>
    <property type="match status" value="1"/>
</dbReference>
<keyword evidence="1" id="KW-0732">Signal</keyword>
<dbReference type="AlphaFoldDB" id="A0A9X0YSF5"/>
<dbReference type="Proteomes" id="UP001138793">
    <property type="component" value="Unassembled WGS sequence"/>
</dbReference>
<dbReference type="Pfam" id="PF14478">
    <property type="entry name" value="DUF4430"/>
    <property type="match status" value="1"/>
</dbReference>
<dbReference type="Gene3D" id="2.170.130.30">
    <property type="match status" value="1"/>
</dbReference>
<dbReference type="RefSeq" id="WP_245347713.1">
    <property type="nucleotide sequence ID" value="NZ_JAGGMB010000005.1"/>
</dbReference>
<feature type="domain" description="Transcobalamin-like C-terminal" evidence="2">
    <location>
        <begin position="72"/>
        <end position="139"/>
    </location>
</feature>
<dbReference type="InterPro" id="IPR027954">
    <property type="entry name" value="Transcobalamin-like_C"/>
</dbReference>
<evidence type="ECO:0000313" key="3">
    <source>
        <dbReference type="EMBL" id="MBP2077824.1"/>
    </source>
</evidence>
<evidence type="ECO:0000259" key="2">
    <source>
        <dbReference type="Pfam" id="PF14478"/>
    </source>
</evidence>
<comment type="caution">
    <text evidence="3">The sequence shown here is derived from an EMBL/GenBank/DDBJ whole genome shotgun (WGS) entry which is preliminary data.</text>
</comment>
<proteinExistence type="predicted"/>
<evidence type="ECO:0000256" key="1">
    <source>
        <dbReference type="SAM" id="SignalP"/>
    </source>
</evidence>
<reference evidence="3" key="1">
    <citation type="submission" date="2021-03" db="EMBL/GenBank/DDBJ databases">
        <title>Genomic Encyclopedia of Type Strains, Phase IV (KMG-IV): sequencing the most valuable type-strain genomes for metagenomic binning, comparative biology and taxonomic classification.</title>
        <authorList>
            <person name="Goeker M."/>
        </authorList>
    </citation>
    <scope>NUCLEOTIDE SEQUENCE</scope>
    <source>
        <strain evidence="3">DSM 107338</strain>
    </source>
</reference>
<sequence>MKKWIFQFAVIVMSVGLLFGCSSDNNTNQNTSVSTNNSSQSEEVAEDSVRITISINEGEEYITEEVIEIEEGDILMDVMEENFYIETEYDGTFITSIERVAASEEEQTAWMFFVNDEMATVGASDYELSPGDVVVFDLQPWE</sequence>
<evidence type="ECO:0000313" key="4">
    <source>
        <dbReference type="Proteomes" id="UP001138793"/>
    </source>
</evidence>
<accession>A0A9X0YSF5</accession>
<protein>
    <recommendedName>
        <fullName evidence="2">Transcobalamin-like C-terminal domain-containing protein</fullName>
    </recommendedName>
</protein>
<feature type="chain" id="PRO_5040974155" description="Transcobalamin-like C-terminal domain-containing protein" evidence="1">
    <location>
        <begin position="20"/>
        <end position="142"/>
    </location>
</feature>